<protein>
    <submittedName>
        <fullName evidence="1">Uncharacterized protein</fullName>
    </submittedName>
</protein>
<evidence type="ECO:0000313" key="2">
    <source>
        <dbReference type="Proteomes" id="UP000265703"/>
    </source>
</evidence>
<dbReference type="Proteomes" id="UP000265703">
    <property type="component" value="Unassembled WGS sequence"/>
</dbReference>
<accession>A0A397S696</accession>
<proteinExistence type="predicted"/>
<dbReference type="EMBL" id="QKYT01001264">
    <property type="protein sequence ID" value="RIA79507.1"/>
    <property type="molecule type" value="Genomic_DNA"/>
</dbReference>
<sequence length="75" mass="8675">MKKYGVTIYHQNELLKCHKFHGDEVNVDEMMDNLEQTLARIIDDISIFDTNHSGNLQVPTLLKIFNSQLIEISLT</sequence>
<evidence type="ECO:0000313" key="1">
    <source>
        <dbReference type="EMBL" id="RIA79507.1"/>
    </source>
</evidence>
<comment type="caution">
    <text evidence="1">The sequence shown here is derived from an EMBL/GenBank/DDBJ whole genome shotgun (WGS) entry which is preliminary data.</text>
</comment>
<reference evidence="1 2" key="1">
    <citation type="submission" date="2018-06" db="EMBL/GenBank/DDBJ databases">
        <title>Comparative genomics reveals the genomic features of Rhizophagus irregularis, R. cerebriforme, R. diaphanum and Gigaspora rosea, and their symbiotic lifestyle signature.</title>
        <authorList>
            <person name="Morin E."/>
            <person name="San Clemente H."/>
            <person name="Chen E.C.H."/>
            <person name="De La Providencia I."/>
            <person name="Hainaut M."/>
            <person name="Kuo A."/>
            <person name="Kohler A."/>
            <person name="Murat C."/>
            <person name="Tang N."/>
            <person name="Roy S."/>
            <person name="Loubradou J."/>
            <person name="Henrissat B."/>
            <person name="Grigoriev I.V."/>
            <person name="Corradi N."/>
            <person name="Roux C."/>
            <person name="Martin F.M."/>
        </authorList>
    </citation>
    <scope>NUCLEOTIDE SEQUENCE [LARGE SCALE GENOMIC DNA]</scope>
    <source>
        <strain evidence="1 2">DAOM 227022</strain>
    </source>
</reference>
<organism evidence="1 2">
    <name type="scientific">Glomus cerebriforme</name>
    <dbReference type="NCBI Taxonomy" id="658196"/>
    <lineage>
        <taxon>Eukaryota</taxon>
        <taxon>Fungi</taxon>
        <taxon>Fungi incertae sedis</taxon>
        <taxon>Mucoromycota</taxon>
        <taxon>Glomeromycotina</taxon>
        <taxon>Glomeromycetes</taxon>
        <taxon>Glomerales</taxon>
        <taxon>Glomeraceae</taxon>
        <taxon>Glomus</taxon>
    </lineage>
</organism>
<gene>
    <name evidence="1" type="ORF">C1645_840523</name>
</gene>
<keyword evidence="2" id="KW-1185">Reference proteome</keyword>
<dbReference type="OrthoDB" id="2405128at2759"/>
<name>A0A397S696_9GLOM</name>
<dbReference type="AlphaFoldDB" id="A0A397S696"/>